<dbReference type="Proteomes" id="UP001152798">
    <property type="component" value="Chromosome 3"/>
</dbReference>
<sequence>MMMRDAIAGVLKLEANRRLNWRPPTWDSYIPSLISATNHSSTDRRGPEVRDDWTPGLRHPLQLHAEGLLLHHPRRNDQAVLGGQAELLLAAGGLLGALPAHLLGG</sequence>
<keyword evidence="2" id="KW-1185">Reference proteome</keyword>
<organism evidence="1 2">
    <name type="scientific">Nezara viridula</name>
    <name type="common">Southern green stink bug</name>
    <name type="synonym">Cimex viridulus</name>
    <dbReference type="NCBI Taxonomy" id="85310"/>
    <lineage>
        <taxon>Eukaryota</taxon>
        <taxon>Metazoa</taxon>
        <taxon>Ecdysozoa</taxon>
        <taxon>Arthropoda</taxon>
        <taxon>Hexapoda</taxon>
        <taxon>Insecta</taxon>
        <taxon>Pterygota</taxon>
        <taxon>Neoptera</taxon>
        <taxon>Paraneoptera</taxon>
        <taxon>Hemiptera</taxon>
        <taxon>Heteroptera</taxon>
        <taxon>Panheteroptera</taxon>
        <taxon>Pentatomomorpha</taxon>
        <taxon>Pentatomoidea</taxon>
        <taxon>Pentatomidae</taxon>
        <taxon>Pentatominae</taxon>
        <taxon>Nezara</taxon>
    </lineage>
</organism>
<gene>
    <name evidence="1" type="ORF">NEZAVI_LOCUS7312</name>
</gene>
<evidence type="ECO:0000313" key="1">
    <source>
        <dbReference type="EMBL" id="CAH1397497.1"/>
    </source>
</evidence>
<reference evidence="1" key="1">
    <citation type="submission" date="2022-01" db="EMBL/GenBank/DDBJ databases">
        <authorList>
            <person name="King R."/>
        </authorList>
    </citation>
    <scope>NUCLEOTIDE SEQUENCE</scope>
</reference>
<protein>
    <submittedName>
        <fullName evidence="1">Uncharacterized protein</fullName>
    </submittedName>
</protein>
<evidence type="ECO:0000313" key="2">
    <source>
        <dbReference type="Proteomes" id="UP001152798"/>
    </source>
</evidence>
<proteinExistence type="predicted"/>
<dbReference type="AlphaFoldDB" id="A0A9P0MP30"/>
<name>A0A9P0MP30_NEZVI</name>
<dbReference type="EMBL" id="OV725079">
    <property type="protein sequence ID" value="CAH1397497.1"/>
    <property type="molecule type" value="Genomic_DNA"/>
</dbReference>
<accession>A0A9P0MP30</accession>